<dbReference type="SUPFAM" id="SSF51556">
    <property type="entry name" value="Metallo-dependent hydrolases"/>
    <property type="match status" value="1"/>
</dbReference>
<dbReference type="Proteomes" id="UP001524478">
    <property type="component" value="Unassembled WGS sequence"/>
</dbReference>
<reference evidence="1 2" key="1">
    <citation type="submission" date="2022-06" db="EMBL/GenBank/DDBJ databases">
        <title>Isolation of gut microbiota from human fecal samples.</title>
        <authorList>
            <person name="Pamer E.G."/>
            <person name="Barat B."/>
            <person name="Waligurski E."/>
            <person name="Medina S."/>
            <person name="Paddock L."/>
            <person name="Mostad J."/>
        </authorList>
    </citation>
    <scope>NUCLEOTIDE SEQUENCE [LARGE SCALE GENOMIC DNA]</scope>
    <source>
        <strain evidence="1 2">DFI.7.95</strain>
    </source>
</reference>
<evidence type="ECO:0000313" key="1">
    <source>
        <dbReference type="EMBL" id="MCQ4925430.1"/>
    </source>
</evidence>
<dbReference type="PROSITE" id="PS51365">
    <property type="entry name" value="RENAL_DIPEPTIDASE_2"/>
    <property type="match status" value="1"/>
</dbReference>
<dbReference type="Pfam" id="PF01244">
    <property type="entry name" value="Peptidase_M19"/>
    <property type="match status" value="1"/>
</dbReference>
<dbReference type="InterPro" id="IPR008257">
    <property type="entry name" value="Pept_M19"/>
</dbReference>
<organism evidence="1 2">
    <name type="scientific">Tissierella carlieri</name>
    <dbReference type="NCBI Taxonomy" id="689904"/>
    <lineage>
        <taxon>Bacteria</taxon>
        <taxon>Bacillati</taxon>
        <taxon>Bacillota</taxon>
        <taxon>Tissierellia</taxon>
        <taxon>Tissierellales</taxon>
        <taxon>Tissierellaceae</taxon>
        <taxon>Tissierella</taxon>
    </lineage>
</organism>
<dbReference type="InterPro" id="IPR032466">
    <property type="entry name" value="Metal_Hydrolase"/>
</dbReference>
<dbReference type="PANTHER" id="PTHR10443">
    <property type="entry name" value="MICROSOMAL DIPEPTIDASE"/>
    <property type="match status" value="1"/>
</dbReference>
<accession>A0ABT1SFZ9</accession>
<dbReference type="EMBL" id="JANGAC010000022">
    <property type="protein sequence ID" value="MCQ4925430.1"/>
    <property type="molecule type" value="Genomic_DNA"/>
</dbReference>
<dbReference type="PANTHER" id="PTHR10443:SF12">
    <property type="entry name" value="DIPEPTIDASE"/>
    <property type="match status" value="1"/>
</dbReference>
<comment type="caution">
    <text evidence="1">The sequence shown here is derived from an EMBL/GenBank/DDBJ whole genome shotgun (WGS) entry which is preliminary data.</text>
</comment>
<evidence type="ECO:0000313" key="2">
    <source>
        <dbReference type="Proteomes" id="UP001524478"/>
    </source>
</evidence>
<proteinExistence type="predicted"/>
<dbReference type="Gene3D" id="3.20.20.140">
    <property type="entry name" value="Metal-dependent hydrolases"/>
    <property type="match status" value="1"/>
</dbReference>
<keyword evidence="2" id="KW-1185">Reference proteome</keyword>
<name>A0ABT1SFZ9_9FIRM</name>
<gene>
    <name evidence="1" type="ORF">NE686_20160</name>
</gene>
<protein>
    <submittedName>
        <fullName evidence="1">Dipeptidase</fullName>
    </submittedName>
</protein>
<dbReference type="RefSeq" id="WP_256312900.1">
    <property type="nucleotide sequence ID" value="NZ_JANGAC010000022.1"/>
</dbReference>
<sequence>MKKITLSKTQEERAKELTQTSIFIDGLCGNMINPEPPIIEGKTYLDRLLESGITAQSITLSSPSAGFESVLKEMYSYYNLFDYYPDKVMQIKSVSDIEKAYKENKVGVIFSLQNAAPIGSDFYKWSILGRLGLKICQLTYNEPNIFGHGCMSDQNGGLTFYGKQAIREMNRQGIVIDLSHVGERTSLETIDVSSYPCIFSHSNSREVTPTTKRNLTDEMIIEVSKKGGVVGLSSHAFLCHHEEGIQPTLEDYMDHFEYLINLVGLDHIAIGSDVYEYYTKFYWETKTKLLYNSPWFFETVFNADLKRVDQYGNIARGLVALGLSDEEIKKILGLNYLRVFKEVWKE</sequence>